<dbReference type="Gene3D" id="3.40.50.800">
    <property type="entry name" value="Anticodon-binding domain"/>
    <property type="match status" value="1"/>
</dbReference>
<dbReference type="CDD" id="cd00861">
    <property type="entry name" value="ProRS_anticodon_short"/>
    <property type="match status" value="1"/>
</dbReference>
<dbReference type="EMBL" id="MEWZ01000032">
    <property type="protein sequence ID" value="OGC86079.1"/>
    <property type="molecule type" value="Genomic_DNA"/>
</dbReference>
<evidence type="ECO:0000256" key="4">
    <source>
        <dbReference type="ARBA" id="ARBA00022741"/>
    </source>
</evidence>
<evidence type="ECO:0000256" key="6">
    <source>
        <dbReference type="ARBA" id="ARBA00022917"/>
    </source>
</evidence>
<dbReference type="InterPro" id="IPR002314">
    <property type="entry name" value="aa-tRNA-synt_IIb"/>
</dbReference>
<organism evidence="11 12">
    <name type="scientific">Candidatus Adlerbacteria bacterium RIFCSPLOWO2_01_FULL_54_21b</name>
    <dbReference type="NCBI Taxonomy" id="1797245"/>
    <lineage>
        <taxon>Bacteria</taxon>
        <taxon>Candidatus Adleribacteriota</taxon>
    </lineage>
</organism>
<sequence>MRQSQLFTKTRREAPQGEVSKNAQLLIRAGFVHKEMAGVYSYLPLGLRVLNKIIGVIREEMNAIGGQELLLTTLQDPEVWKKSGRWSDEVNDTWFKTHLHSGEQFHSGSELGLANTHEEPLTALMRNHISSYKDLPKYAYQFQTKFRNELRAKSGIMRSREFIMKDLYSFSRDEEGFREFYERAAEAYLKVFKRAGLGEHTYRTFASGGSFSKFSDEFQTVCGAGEDTIYINEGRRLAINKEVYNDQTLSELGLRKEDLREERAIEVGNIFPLGTKYSAALGLTYKNEAGEEVPVVMGSYGIGPGRLLGTVVEVLSDEKGMVWPEEVAPFSIHLVQLGEDEDVKKEAEEIYRSLVEARVEVLFDDRTMRAGEKFADSDLIGIPLRVVVSQKTLAEGKCECVERASGTTHHRSLSELMSHLTT</sequence>
<dbReference type="GO" id="GO:0004827">
    <property type="term" value="F:proline-tRNA ligase activity"/>
    <property type="evidence" value="ECO:0007669"/>
    <property type="project" value="UniProtKB-EC"/>
</dbReference>
<evidence type="ECO:0000256" key="1">
    <source>
        <dbReference type="ARBA" id="ARBA00012831"/>
    </source>
</evidence>
<keyword evidence="3" id="KW-0436">Ligase</keyword>
<accession>A0A1F4XWJ9</accession>
<dbReference type="GO" id="GO:0005829">
    <property type="term" value="C:cytosol"/>
    <property type="evidence" value="ECO:0007669"/>
    <property type="project" value="TreeGrafter"/>
</dbReference>
<dbReference type="Pfam" id="PF03129">
    <property type="entry name" value="HGTP_anticodon"/>
    <property type="match status" value="1"/>
</dbReference>
<dbReference type="AlphaFoldDB" id="A0A1F4XWJ9"/>
<evidence type="ECO:0000256" key="3">
    <source>
        <dbReference type="ARBA" id="ARBA00022598"/>
    </source>
</evidence>
<dbReference type="Proteomes" id="UP000178585">
    <property type="component" value="Unassembled WGS sequence"/>
</dbReference>
<keyword evidence="4" id="KW-0547">Nucleotide-binding</keyword>
<dbReference type="Pfam" id="PF00587">
    <property type="entry name" value="tRNA-synt_2b"/>
    <property type="match status" value="1"/>
</dbReference>
<dbReference type="Gene3D" id="3.30.930.10">
    <property type="entry name" value="Bira Bifunctional Protein, Domain 2"/>
    <property type="match status" value="1"/>
</dbReference>
<dbReference type="PANTHER" id="PTHR42753">
    <property type="entry name" value="MITOCHONDRIAL RIBOSOME PROTEIN L39/PROLYL-TRNA LIGASE FAMILY MEMBER"/>
    <property type="match status" value="1"/>
</dbReference>
<evidence type="ECO:0000256" key="9">
    <source>
        <dbReference type="ARBA" id="ARBA00047671"/>
    </source>
</evidence>
<dbReference type="GO" id="GO:0005524">
    <property type="term" value="F:ATP binding"/>
    <property type="evidence" value="ECO:0007669"/>
    <property type="project" value="UniProtKB-KW"/>
</dbReference>
<dbReference type="PROSITE" id="PS50862">
    <property type="entry name" value="AA_TRNA_LIGASE_II"/>
    <property type="match status" value="1"/>
</dbReference>
<evidence type="ECO:0000313" key="11">
    <source>
        <dbReference type="EMBL" id="OGC86079.1"/>
    </source>
</evidence>
<dbReference type="InterPro" id="IPR036621">
    <property type="entry name" value="Anticodon-bd_dom_sf"/>
</dbReference>
<comment type="caution">
    <text evidence="11">The sequence shown here is derived from an EMBL/GenBank/DDBJ whole genome shotgun (WGS) entry which is preliminary data.</text>
</comment>
<keyword evidence="7 11" id="KW-0030">Aminoacyl-tRNA synthetase</keyword>
<protein>
    <recommendedName>
        <fullName evidence="2">Proline--tRNA ligase</fullName>
        <ecNumber evidence="1">6.1.1.15</ecNumber>
    </recommendedName>
    <alternativeName>
        <fullName evidence="8">Prolyl-tRNA synthetase</fullName>
    </alternativeName>
</protein>
<keyword evidence="5" id="KW-0067">ATP-binding</keyword>
<gene>
    <name evidence="11" type="ORF">A2949_02835</name>
</gene>
<dbReference type="SUPFAM" id="SSF55681">
    <property type="entry name" value="Class II aaRS and biotin synthetases"/>
    <property type="match status" value="1"/>
</dbReference>
<dbReference type="GO" id="GO:0006433">
    <property type="term" value="P:prolyl-tRNA aminoacylation"/>
    <property type="evidence" value="ECO:0007669"/>
    <property type="project" value="InterPro"/>
</dbReference>
<evidence type="ECO:0000259" key="10">
    <source>
        <dbReference type="PROSITE" id="PS50862"/>
    </source>
</evidence>
<reference evidence="11 12" key="1">
    <citation type="journal article" date="2016" name="Nat. Commun.">
        <title>Thousands of microbial genomes shed light on interconnected biogeochemical processes in an aquifer system.</title>
        <authorList>
            <person name="Anantharaman K."/>
            <person name="Brown C.T."/>
            <person name="Hug L.A."/>
            <person name="Sharon I."/>
            <person name="Castelle C.J."/>
            <person name="Probst A.J."/>
            <person name="Thomas B.C."/>
            <person name="Singh A."/>
            <person name="Wilkins M.J."/>
            <person name="Karaoz U."/>
            <person name="Brodie E.L."/>
            <person name="Williams K.H."/>
            <person name="Hubbard S.S."/>
            <person name="Banfield J.F."/>
        </authorList>
    </citation>
    <scope>NUCLEOTIDE SEQUENCE [LARGE SCALE GENOMIC DNA]</scope>
</reference>
<dbReference type="InterPro" id="IPR006195">
    <property type="entry name" value="aa-tRNA-synth_II"/>
</dbReference>
<evidence type="ECO:0000313" key="12">
    <source>
        <dbReference type="Proteomes" id="UP000178585"/>
    </source>
</evidence>
<proteinExistence type="predicted"/>
<dbReference type="STRING" id="1797245.A2949_02835"/>
<feature type="domain" description="Aminoacyl-transfer RNA synthetases class-II family profile" evidence="10">
    <location>
        <begin position="38"/>
        <end position="324"/>
    </location>
</feature>
<dbReference type="SUPFAM" id="SSF52954">
    <property type="entry name" value="Class II aaRS ABD-related"/>
    <property type="match status" value="1"/>
</dbReference>
<dbReference type="PANTHER" id="PTHR42753:SF2">
    <property type="entry name" value="PROLINE--TRNA LIGASE"/>
    <property type="match status" value="1"/>
</dbReference>
<evidence type="ECO:0000256" key="5">
    <source>
        <dbReference type="ARBA" id="ARBA00022840"/>
    </source>
</evidence>
<dbReference type="InterPro" id="IPR004154">
    <property type="entry name" value="Anticodon-bd"/>
</dbReference>
<dbReference type="EC" id="6.1.1.15" evidence="1"/>
<evidence type="ECO:0000256" key="7">
    <source>
        <dbReference type="ARBA" id="ARBA00023146"/>
    </source>
</evidence>
<keyword evidence="6" id="KW-0648">Protein biosynthesis</keyword>
<dbReference type="InterPro" id="IPR050062">
    <property type="entry name" value="Pro-tRNA_synthetase"/>
</dbReference>
<dbReference type="InterPro" id="IPR045864">
    <property type="entry name" value="aa-tRNA-synth_II/BPL/LPL"/>
</dbReference>
<evidence type="ECO:0000256" key="8">
    <source>
        <dbReference type="ARBA" id="ARBA00029731"/>
    </source>
</evidence>
<name>A0A1F4XWJ9_9BACT</name>
<comment type="catalytic activity">
    <reaction evidence="9">
        <text>tRNA(Pro) + L-proline + ATP = L-prolyl-tRNA(Pro) + AMP + diphosphate</text>
        <dbReference type="Rhea" id="RHEA:14305"/>
        <dbReference type="Rhea" id="RHEA-COMP:9700"/>
        <dbReference type="Rhea" id="RHEA-COMP:9702"/>
        <dbReference type="ChEBI" id="CHEBI:30616"/>
        <dbReference type="ChEBI" id="CHEBI:33019"/>
        <dbReference type="ChEBI" id="CHEBI:60039"/>
        <dbReference type="ChEBI" id="CHEBI:78442"/>
        <dbReference type="ChEBI" id="CHEBI:78532"/>
        <dbReference type="ChEBI" id="CHEBI:456215"/>
        <dbReference type="EC" id="6.1.1.15"/>
    </reaction>
</comment>
<dbReference type="PRINTS" id="PR01046">
    <property type="entry name" value="TRNASYNTHPRO"/>
</dbReference>
<dbReference type="InterPro" id="IPR044140">
    <property type="entry name" value="ProRS_anticodon_short"/>
</dbReference>
<dbReference type="InterPro" id="IPR002316">
    <property type="entry name" value="Pro-tRNA-ligase_IIa"/>
</dbReference>
<evidence type="ECO:0000256" key="2">
    <source>
        <dbReference type="ARBA" id="ARBA00019110"/>
    </source>
</evidence>